<dbReference type="Pfam" id="PF04928">
    <property type="entry name" value="PAP_central"/>
    <property type="match status" value="1"/>
</dbReference>
<evidence type="ECO:0000256" key="6">
    <source>
        <dbReference type="ARBA" id="ARBA00022741"/>
    </source>
</evidence>
<dbReference type="GO" id="GO:0003723">
    <property type="term" value="F:RNA binding"/>
    <property type="evidence" value="ECO:0007669"/>
    <property type="project" value="InterPro"/>
</dbReference>
<evidence type="ECO:0000259" key="12">
    <source>
        <dbReference type="Pfam" id="PF04457"/>
    </source>
</evidence>
<dbReference type="Gene3D" id="3.60.10.10">
    <property type="entry name" value="Endonuclease/exonuclease/phosphatase"/>
    <property type="match status" value="1"/>
</dbReference>
<dbReference type="Gene3D" id="1.10.1410.10">
    <property type="match status" value="1"/>
</dbReference>
<evidence type="ECO:0000313" key="14">
    <source>
        <dbReference type="EMBL" id="PKS11588.1"/>
    </source>
</evidence>
<dbReference type="OrthoDB" id="10263155at2759"/>
<dbReference type="SUPFAM" id="SSF55003">
    <property type="entry name" value="PAP/Archaeal CCA-adding enzyme, C-terminal domain"/>
    <property type="match status" value="1"/>
</dbReference>
<evidence type="ECO:0000256" key="9">
    <source>
        <dbReference type="SAM" id="MobiDB-lite"/>
    </source>
</evidence>
<evidence type="ECO:0000256" key="8">
    <source>
        <dbReference type="ARBA" id="ARBA00023242"/>
    </source>
</evidence>
<name>A0A2N3NGN6_9PEZI</name>
<evidence type="ECO:0000256" key="1">
    <source>
        <dbReference type="ARBA" id="ARBA00004123"/>
    </source>
</evidence>
<dbReference type="Pfam" id="PF03372">
    <property type="entry name" value="Exo_endo_phos"/>
    <property type="match status" value="1"/>
</dbReference>
<feature type="domain" description="Endonuclease/exonuclease/phosphatase" evidence="11">
    <location>
        <begin position="99"/>
        <end position="365"/>
    </location>
</feature>
<dbReference type="SUPFAM" id="SSF56219">
    <property type="entry name" value="DNase I-like"/>
    <property type="match status" value="1"/>
</dbReference>
<protein>
    <recommendedName>
        <fullName evidence="3">polynucleotide adenylyltransferase</fullName>
        <ecNumber evidence="3">2.7.7.19</ecNumber>
    </recommendedName>
</protein>
<accession>A0A2N3NGN6</accession>
<comment type="caution">
    <text evidence="14">The sequence shown here is derived from an EMBL/GenBank/DDBJ whole genome shotgun (WGS) entry which is preliminary data.</text>
</comment>
<dbReference type="InterPro" id="IPR005135">
    <property type="entry name" value="Endo/exonuclease/phosphatase"/>
</dbReference>
<dbReference type="InParanoid" id="A0A2N3NGN6"/>
<organism evidence="14 15">
    <name type="scientific">Lomentospora prolificans</name>
    <dbReference type="NCBI Taxonomy" id="41688"/>
    <lineage>
        <taxon>Eukaryota</taxon>
        <taxon>Fungi</taxon>
        <taxon>Dikarya</taxon>
        <taxon>Ascomycota</taxon>
        <taxon>Pezizomycotina</taxon>
        <taxon>Sordariomycetes</taxon>
        <taxon>Hypocreomycetidae</taxon>
        <taxon>Microascales</taxon>
        <taxon>Microascaceae</taxon>
        <taxon>Lomentospora</taxon>
    </lineage>
</organism>
<comment type="similarity">
    <text evidence="2">Belongs to the poly(A) polymerase family.</text>
</comment>
<evidence type="ECO:0000256" key="7">
    <source>
        <dbReference type="ARBA" id="ARBA00022840"/>
    </source>
</evidence>
<evidence type="ECO:0000259" key="11">
    <source>
        <dbReference type="Pfam" id="PF03372"/>
    </source>
</evidence>
<feature type="region of interest" description="Disordered" evidence="9">
    <location>
        <begin position="920"/>
        <end position="951"/>
    </location>
</feature>
<dbReference type="InterPro" id="IPR011068">
    <property type="entry name" value="NuclTrfase_I-like_C"/>
</dbReference>
<comment type="subcellular location">
    <subcellularLocation>
        <location evidence="1">Nucleus</location>
    </subcellularLocation>
</comment>
<feature type="domain" description="MJ1316 RNA cyclic group end recognition" evidence="12">
    <location>
        <begin position="970"/>
        <end position="1040"/>
    </location>
</feature>
<evidence type="ECO:0000313" key="15">
    <source>
        <dbReference type="Proteomes" id="UP000233524"/>
    </source>
</evidence>
<dbReference type="SUPFAM" id="SSF81301">
    <property type="entry name" value="Nucleotidyltransferase"/>
    <property type="match status" value="1"/>
</dbReference>
<dbReference type="GO" id="GO:0006397">
    <property type="term" value="P:mRNA processing"/>
    <property type="evidence" value="ECO:0007669"/>
    <property type="project" value="UniProtKB-KW"/>
</dbReference>
<dbReference type="GO" id="GO:1990817">
    <property type="term" value="F:poly(A) RNA polymerase activity"/>
    <property type="evidence" value="ECO:0007669"/>
    <property type="project" value="UniProtKB-EC"/>
</dbReference>
<feature type="domain" description="Poly(A) polymerase central" evidence="13">
    <location>
        <begin position="616"/>
        <end position="742"/>
    </location>
</feature>
<dbReference type="InterPro" id="IPR002934">
    <property type="entry name" value="Polymerase_NTP_transf_dom"/>
</dbReference>
<dbReference type="GO" id="GO:0005634">
    <property type="term" value="C:nucleus"/>
    <property type="evidence" value="ECO:0007669"/>
    <property type="project" value="UniProtKB-SubCell"/>
</dbReference>
<dbReference type="Gene3D" id="3.30.460.10">
    <property type="entry name" value="Beta Polymerase, domain 2"/>
    <property type="match status" value="1"/>
</dbReference>
<dbReference type="SUPFAM" id="SSF81631">
    <property type="entry name" value="PAP/OAS1 substrate-binding domain"/>
    <property type="match status" value="1"/>
</dbReference>
<dbReference type="Proteomes" id="UP000233524">
    <property type="component" value="Unassembled WGS sequence"/>
</dbReference>
<dbReference type="InterPro" id="IPR036691">
    <property type="entry name" value="Endo/exonu/phosph_ase_sf"/>
</dbReference>
<dbReference type="PANTHER" id="PTHR10682:SF23">
    <property type="entry name" value="POLYNUCLEOTIDE ADENYLYLTRANSFERASE"/>
    <property type="match status" value="1"/>
</dbReference>
<keyword evidence="8" id="KW-0539">Nucleus</keyword>
<dbReference type="InterPro" id="IPR007012">
    <property type="entry name" value="PolA_pol_cen_dom"/>
</dbReference>
<dbReference type="Gene3D" id="3.30.70.590">
    <property type="entry name" value="Poly(A) polymerase predicted RNA binding domain"/>
    <property type="match status" value="1"/>
</dbReference>
<dbReference type="EC" id="2.7.7.19" evidence="3"/>
<dbReference type="STRING" id="41688.A0A2N3NGN6"/>
<keyword evidence="4" id="KW-0507">mRNA processing</keyword>
<dbReference type="AlphaFoldDB" id="A0A2N3NGN6"/>
<dbReference type="Pfam" id="PF04457">
    <property type="entry name" value="MJ1316"/>
    <property type="match status" value="1"/>
</dbReference>
<reference evidence="14 15" key="1">
    <citation type="journal article" date="2017" name="G3 (Bethesda)">
        <title>First Draft Genome Sequence of the Pathogenic Fungus Lomentospora prolificans (Formerly Scedosporium prolificans).</title>
        <authorList>
            <person name="Luo R."/>
            <person name="Zimin A."/>
            <person name="Workman R."/>
            <person name="Fan Y."/>
            <person name="Pertea G."/>
            <person name="Grossman N."/>
            <person name="Wear M.P."/>
            <person name="Jia B."/>
            <person name="Miller H."/>
            <person name="Casadevall A."/>
            <person name="Timp W."/>
            <person name="Zhang S.X."/>
            <person name="Salzberg S.L."/>
        </authorList>
    </citation>
    <scope>NUCLEOTIDE SEQUENCE [LARGE SCALE GENOMIC DNA]</scope>
    <source>
        <strain evidence="14 15">JHH-5317</strain>
    </source>
</reference>
<dbReference type="Pfam" id="PF01909">
    <property type="entry name" value="NTP_transf_2"/>
    <property type="match status" value="1"/>
</dbReference>
<evidence type="ECO:0000259" key="13">
    <source>
        <dbReference type="Pfam" id="PF04928"/>
    </source>
</evidence>
<proteinExistence type="inferred from homology"/>
<keyword evidence="7" id="KW-0067">ATP-binding</keyword>
<dbReference type="InterPro" id="IPR040459">
    <property type="entry name" value="MJ1316"/>
</dbReference>
<feature type="domain" description="Polymerase nucleotidyl transferase" evidence="10">
    <location>
        <begin position="493"/>
        <end position="523"/>
    </location>
</feature>
<keyword evidence="5" id="KW-0808">Transferase</keyword>
<evidence type="ECO:0000256" key="2">
    <source>
        <dbReference type="ARBA" id="ARBA00010912"/>
    </source>
</evidence>
<dbReference type="PANTHER" id="PTHR10682">
    <property type="entry name" value="POLY A POLYMERASE"/>
    <property type="match status" value="1"/>
</dbReference>
<dbReference type="EMBL" id="NLAX01000008">
    <property type="protein sequence ID" value="PKS11588.1"/>
    <property type="molecule type" value="Genomic_DNA"/>
</dbReference>
<dbReference type="VEuPathDB" id="FungiDB:jhhlp_003353"/>
<evidence type="ECO:0000256" key="3">
    <source>
        <dbReference type="ARBA" id="ARBA00012388"/>
    </source>
</evidence>
<dbReference type="GO" id="GO:0005524">
    <property type="term" value="F:ATP binding"/>
    <property type="evidence" value="ECO:0007669"/>
    <property type="project" value="UniProtKB-KW"/>
</dbReference>
<keyword evidence="6" id="KW-0547">Nucleotide-binding</keyword>
<sequence length="1058" mass="118715">MSWSVGHLVILQRDKSHAPFRMRPLKSINLETLEIICAPTHLDWYEDKGPVLEASLDVATPCETYTYCELSNRWNALEPAVTVEEDKGAYGIPEALVIASYNVLAEFTWPPSQARYPRLIRNLLAETAVSDILILEEVTDDFLSYLLADTQIRAQYPFSSHGPPSQEDLGPLPSLLNQVVLSRIPFSWEHLPLKRRHKASAVVIFPSLTAPDGQPLILATCHLSQGMTEGAVTAKLGEMRRITDHLRTKWKDSPWIIAGDFNITTSRITIDAALEKKAVTKQTAMRMISLDEDFRGLGLFDAWVLARLGVGESSDDMRQPKDIWDSFEGEQGATFDPTRNVLASKLMGDGANNRPQRYDRILIRPQDTFTVAGFNMFGFPSKDLSDDGEDIDRSPASDHWGIRCLLRKAGLQTGMQSNTILQMEPVSLKQAPSSLSDLEGLKSLLRRLNGFPTEEDEAIRNGALRTLRSAIMDAFFTRNFRGDAQTHLQPPLVVDPVGSYALGAWSRDSDIDCLCVGPFSSRTFFSVITSHFRKSSDIKVLRKVKANTGLMLELEVGGIRFDLQYCGSTSIAESWPDVLKRPANDPAFALPPQTLLKLKPARDIAYLKRSVPDLAQFRLAYLLIKAWAKESGIYAAKFGYLGGIHIASMLIPVCKLLRLTGAAVSTTDVIASFFNYYADFNWKEKAVFDPGFHKHLKYTRTSREAMCLLGWHPPSLNTALTASVSTARIISQQIKRANILMSDEGMTWPHFLGADVPSGLDQRLVPGRRGAAAFLQDFRTYIRIDAHYWGPSQGKGKQFVGWLESRCVQVLVDIDRRISGLLTRIWPTKFVEPQQGGEENSEYRGSILIGLEWDDHGGSIRTKDELRVAEGALCAVLAQFESRIRADSMYYDGKACWMSARLANRKEIAGLELDTRQWAEYTGGEDDSDSDLDEDSPGLEEGEELSPTWDIQGHHHIATSSDGARRTGKFRTAADVMNRLRWDENMDSADFIVGYEDRFVGIKERPLDEWTGEQTDEEFIPQHRIQYFRRRSDGARVWDRTLRVDSIFGSGKGPRLDD</sequence>
<evidence type="ECO:0000256" key="4">
    <source>
        <dbReference type="ARBA" id="ARBA00022664"/>
    </source>
</evidence>
<dbReference type="GO" id="GO:0031123">
    <property type="term" value="P:RNA 3'-end processing"/>
    <property type="evidence" value="ECO:0007669"/>
    <property type="project" value="InterPro"/>
</dbReference>
<dbReference type="InterPro" id="IPR043519">
    <property type="entry name" value="NT_sf"/>
</dbReference>
<feature type="compositionally biased region" description="Acidic residues" evidence="9">
    <location>
        <begin position="923"/>
        <end position="944"/>
    </location>
</feature>
<evidence type="ECO:0000256" key="5">
    <source>
        <dbReference type="ARBA" id="ARBA00022679"/>
    </source>
</evidence>
<evidence type="ECO:0000259" key="10">
    <source>
        <dbReference type="Pfam" id="PF01909"/>
    </source>
</evidence>
<gene>
    <name evidence="14" type="ORF">jhhlp_003353</name>
</gene>
<keyword evidence="15" id="KW-1185">Reference proteome</keyword>